<dbReference type="AlphaFoldDB" id="A0A7Y0YRQ2"/>
<reference evidence="1" key="1">
    <citation type="submission" date="2020-04" db="EMBL/GenBank/DDBJ databases">
        <authorList>
            <person name="Chakraborty B."/>
            <person name="Walker A.R."/>
            <person name="Burne R.A."/>
        </authorList>
    </citation>
    <scope>NUCLEOTIDE SEQUENCE [LARGE SCALE GENOMIC DNA]</scope>
    <source>
        <strain evidence="1">BCA8</strain>
    </source>
</reference>
<protein>
    <submittedName>
        <fullName evidence="1">Uncharacterized protein</fullName>
    </submittedName>
</protein>
<dbReference type="EMBL" id="JABBCN010000007">
    <property type="protein sequence ID" value="NMX24884.1"/>
    <property type="molecule type" value="Genomic_DNA"/>
</dbReference>
<organism evidence="1">
    <name type="scientific">Streptococcus sanguinis</name>
    <dbReference type="NCBI Taxonomy" id="1305"/>
    <lineage>
        <taxon>Bacteria</taxon>
        <taxon>Bacillati</taxon>
        <taxon>Bacillota</taxon>
        <taxon>Bacilli</taxon>
        <taxon>Lactobacillales</taxon>
        <taxon>Streptococcaceae</taxon>
        <taxon>Streptococcus</taxon>
    </lineage>
</organism>
<gene>
    <name evidence="1" type="ORF">HGP05_11070</name>
</gene>
<proteinExistence type="predicted"/>
<evidence type="ECO:0000313" key="1">
    <source>
        <dbReference type="EMBL" id="NMX24884.1"/>
    </source>
</evidence>
<name>A0A7Y0YRQ2_STRSA</name>
<sequence>MLQRLLSQLDQPELLYSDYLLLAFLLLKPLEQLHFDYLMLVFLLLKLLESWLRFRSCLSSWLIGQLSRCRLWTSLCLSAET</sequence>
<accession>A0A7Y0YRQ2</accession>
<comment type="caution">
    <text evidence="1">The sequence shown here is derived from an EMBL/GenBank/DDBJ whole genome shotgun (WGS) entry which is preliminary data.</text>
</comment>